<proteinExistence type="predicted"/>
<keyword evidence="2" id="KW-1185">Reference proteome</keyword>
<dbReference type="EMBL" id="BMVO01000021">
    <property type="protein sequence ID" value="GHB21308.1"/>
    <property type="molecule type" value="Genomic_DNA"/>
</dbReference>
<protein>
    <submittedName>
        <fullName evidence="1">Uncharacterized protein</fullName>
    </submittedName>
</protein>
<dbReference type="Proteomes" id="UP000599437">
    <property type="component" value="Unassembled WGS sequence"/>
</dbReference>
<name>A0ABQ3E6T8_9ACTN</name>
<organism evidence="1 2">
    <name type="scientific">Streptomyces chryseus</name>
    <dbReference type="NCBI Taxonomy" id="68186"/>
    <lineage>
        <taxon>Bacteria</taxon>
        <taxon>Bacillati</taxon>
        <taxon>Actinomycetota</taxon>
        <taxon>Actinomycetes</taxon>
        <taxon>Kitasatosporales</taxon>
        <taxon>Streptomycetaceae</taxon>
        <taxon>Streptomyces</taxon>
    </lineage>
</organism>
<gene>
    <name evidence="1" type="ORF">GCM10010346_51280</name>
</gene>
<accession>A0ABQ3E6T8</accession>
<evidence type="ECO:0000313" key="1">
    <source>
        <dbReference type="EMBL" id="GHB21308.1"/>
    </source>
</evidence>
<reference evidence="2" key="1">
    <citation type="journal article" date="2019" name="Int. J. Syst. Evol. Microbiol.">
        <title>The Global Catalogue of Microorganisms (GCM) 10K type strain sequencing project: providing services to taxonomists for standard genome sequencing and annotation.</title>
        <authorList>
            <consortium name="The Broad Institute Genomics Platform"/>
            <consortium name="The Broad Institute Genome Sequencing Center for Infectious Disease"/>
            <person name="Wu L."/>
            <person name="Ma J."/>
        </authorList>
    </citation>
    <scope>NUCLEOTIDE SEQUENCE [LARGE SCALE GENOMIC DNA]</scope>
    <source>
        <strain evidence="2">JCM 4737</strain>
    </source>
</reference>
<comment type="caution">
    <text evidence="1">The sequence shown here is derived from an EMBL/GenBank/DDBJ whole genome shotgun (WGS) entry which is preliminary data.</text>
</comment>
<evidence type="ECO:0000313" key="2">
    <source>
        <dbReference type="Proteomes" id="UP000599437"/>
    </source>
</evidence>
<sequence length="81" mass="8434">MTFGLATVAVLGAFLTSKNLQVTREALQQTQDRDYRQHALAVLPCEVGDAAGGWLALERGVAAVVIVGVQPGGEGVAPFLL</sequence>